<dbReference type="GO" id="GO:0004672">
    <property type="term" value="F:protein kinase activity"/>
    <property type="evidence" value="ECO:0007669"/>
    <property type="project" value="InterPro"/>
</dbReference>
<evidence type="ECO:0000256" key="9">
    <source>
        <dbReference type="ARBA" id="ARBA00022989"/>
    </source>
</evidence>
<dbReference type="Proteomes" id="UP001231189">
    <property type="component" value="Unassembled WGS sequence"/>
</dbReference>
<evidence type="ECO:0000256" key="1">
    <source>
        <dbReference type="ARBA" id="ARBA00004251"/>
    </source>
</evidence>
<keyword evidence="12" id="KW-0325">Glycoprotein</keyword>
<keyword evidence="11" id="KW-0675">Receptor</keyword>
<keyword evidence="10" id="KW-0472">Membrane</keyword>
<evidence type="ECO:0000256" key="3">
    <source>
        <dbReference type="ARBA" id="ARBA00010217"/>
    </source>
</evidence>
<feature type="compositionally biased region" description="Low complexity" evidence="13">
    <location>
        <begin position="163"/>
        <end position="174"/>
    </location>
</feature>
<evidence type="ECO:0000256" key="12">
    <source>
        <dbReference type="ARBA" id="ARBA00023180"/>
    </source>
</evidence>
<evidence type="ECO:0000256" key="10">
    <source>
        <dbReference type="ARBA" id="ARBA00023136"/>
    </source>
</evidence>
<comment type="similarity">
    <text evidence="3">In the C-terminal section; belongs to the protein kinase superfamily. Ser/Thr protein kinase family.</text>
</comment>
<reference evidence="15" key="1">
    <citation type="submission" date="2023-07" db="EMBL/GenBank/DDBJ databases">
        <title>A chromosome-level genome assembly of Lolium multiflorum.</title>
        <authorList>
            <person name="Chen Y."/>
            <person name="Copetti D."/>
            <person name="Kolliker R."/>
            <person name="Studer B."/>
        </authorList>
    </citation>
    <scope>NUCLEOTIDE SEQUENCE</scope>
    <source>
        <strain evidence="15">02402/16</strain>
        <tissue evidence="15">Leaf</tissue>
    </source>
</reference>
<dbReference type="Pfam" id="PF00069">
    <property type="entry name" value="Pkinase"/>
    <property type="match status" value="1"/>
</dbReference>
<dbReference type="SMART" id="SM00220">
    <property type="entry name" value="S_TKc"/>
    <property type="match status" value="1"/>
</dbReference>
<evidence type="ECO:0000256" key="4">
    <source>
        <dbReference type="ARBA" id="ARBA00022475"/>
    </source>
</evidence>
<sequence>MYLHEDSNLRVIHRDLKPSNVLLDENMHPKISDFGLARAFMRDQSKDVTKRAAGTLGYMSPEYAYNGHVSTKSDMYSFGVIVLEIVTGRRNSSPCQDANSNNLLSDVWEKWRAGKAAEIADVSLGDHYARYEMLNCVHIGLLSVQKKPEMRPKASEVVLMLSTQSTSRPTPSRPAFYSGHSTRGSASGVSSGNVSENGVTTSELEPR</sequence>
<keyword evidence="8" id="KW-0067">ATP-binding</keyword>
<dbReference type="FunFam" id="1.10.510.10:FF:000240">
    <property type="entry name" value="Lectin-domain containing receptor kinase A4.3"/>
    <property type="match status" value="1"/>
</dbReference>
<accession>A0AAD8VM91</accession>
<keyword evidence="16" id="KW-1185">Reference proteome</keyword>
<dbReference type="GO" id="GO:0005524">
    <property type="term" value="F:ATP binding"/>
    <property type="evidence" value="ECO:0007669"/>
    <property type="project" value="UniProtKB-KW"/>
</dbReference>
<feature type="region of interest" description="Disordered" evidence="13">
    <location>
        <begin position="163"/>
        <end position="207"/>
    </location>
</feature>
<protein>
    <recommendedName>
        <fullName evidence="14">Protein kinase domain-containing protein</fullName>
    </recommendedName>
</protein>
<dbReference type="InterPro" id="IPR008271">
    <property type="entry name" value="Ser/Thr_kinase_AS"/>
</dbReference>
<evidence type="ECO:0000256" key="13">
    <source>
        <dbReference type="SAM" id="MobiDB-lite"/>
    </source>
</evidence>
<evidence type="ECO:0000256" key="7">
    <source>
        <dbReference type="ARBA" id="ARBA00022741"/>
    </source>
</evidence>
<keyword evidence="6" id="KW-0732">Signal</keyword>
<keyword evidence="4" id="KW-1003">Cell membrane</keyword>
<keyword evidence="5" id="KW-0812">Transmembrane</keyword>
<dbReference type="EMBL" id="JAUUTY010000007">
    <property type="protein sequence ID" value="KAK1609950.1"/>
    <property type="molecule type" value="Genomic_DNA"/>
</dbReference>
<dbReference type="GO" id="GO:0002229">
    <property type="term" value="P:defense response to oomycetes"/>
    <property type="evidence" value="ECO:0007669"/>
    <property type="project" value="UniProtKB-ARBA"/>
</dbReference>
<evidence type="ECO:0000256" key="5">
    <source>
        <dbReference type="ARBA" id="ARBA00022692"/>
    </source>
</evidence>
<evidence type="ECO:0000256" key="8">
    <source>
        <dbReference type="ARBA" id="ARBA00022840"/>
    </source>
</evidence>
<comment type="similarity">
    <text evidence="2">In the N-terminal section; belongs to the leguminous lectin family.</text>
</comment>
<evidence type="ECO:0000256" key="11">
    <source>
        <dbReference type="ARBA" id="ARBA00023170"/>
    </source>
</evidence>
<evidence type="ECO:0000313" key="15">
    <source>
        <dbReference type="EMBL" id="KAK1609950.1"/>
    </source>
</evidence>
<dbReference type="PROSITE" id="PS50011">
    <property type="entry name" value="PROTEIN_KINASE_DOM"/>
    <property type="match status" value="1"/>
</dbReference>
<evidence type="ECO:0000313" key="16">
    <source>
        <dbReference type="Proteomes" id="UP001231189"/>
    </source>
</evidence>
<dbReference type="Gene3D" id="1.10.510.10">
    <property type="entry name" value="Transferase(Phosphotransferase) domain 1"/>
    <property type="match status" value="1"/>
</dbReference>
<feature type="compositionally biased region" description="Low complexity" evidence="13">
    <location>
        <begin position="184"/>
        <end position="199"/>
    </location>
</feature>
<dbReference type="SUPFAM" id="SSF56112">
    <property type="entry name" value="Protein kinase-like (PK-like)"/>
    <property type="match status" value="1"/>
</dbReference>
<dbReference type="PANTHER" id="PTHR27006:SF574">
    <property type="entry name" value="PROTEIN KINASE DOMAIN-CONTAINING PROTEIN"/>
    <property type="match status" value="1"/>
</dbReference>
<comment type="subcellular location">
    <subcellularLocation>
        <location evidence="1">Cell membrane</location>
        <topology evidence="1">Single-pass type I membrane protein</topology>
    </subcellularLocation>
</comment>
<evidence type="ECO:0000256" key="6">
    <source>
        <dbReference type="ARBA" id="ARBA00022729"/>
    </source>
</evidence>
<name>A0AAD8VM91_LOLMU</name>
<organism evidence="15 16">
    <name type="scientific">Lolium multiflorum</name>
    <name type="common">Italian ryegrass</name>
    <name type="synonym">Lolium perenne subsp. multiflorum</name>
    <dbReference type="NCBI Taxonomy" id="4521"/>
    <lineage>
        <taxon>Eukaryota</taxon>
        <taxon>Viridiplantae</taxon>
        <taxon>Streptophyta</taxon>
        <taxon>Embryophyta</taxon>
        <taxon>Tracheophyta</taxon>
        <taxon>Spermatophyta</taxon>
        <taxon>Magnoliopsida</taxon>
        <taxon>Liliopsida</taxon>
        <taxon>Poales</taxon>
        <taxon>Poaceae</taxon>
        <taxon>BOP clade</taxon>
        <taxon>Pooideae</taxon>
        <taxon>Poodae</taxon>
        <taxon>Poeae</taxon>
        <taxon>Poeae Chloroplast Group 2 (Poeae type)</taxon>
        <taxon>Loliodinae</taxon>
        <taxon>Loliinae</taxon>
        <taxon>Lolium</taxon>
    </lineage>
</organism>
<evidence type="ECO:0000259" key="14">
    <source>
        <dbReference type="PROSITE" id="PS50011"/>
    </source>
</evidence>
<dbReference type="PROSITE" id="PS00108">
    <property type="entry name" value="PROTEIN_KINASE_ST"/>
    <property type="match status" value="1"/>
</dbReference>
<keyword evidence="9" id="KW-1133">Transmembrane helix</keyword>
<dbReference type="InterPro" id="IPR000719">
    <property type="entry name" value="Prot_kinase_dom"/>
</dbReference>
<comment type="caution">
    <text evidence="15">The sequence shown here is derived from an EMBL/GenBank/DDBJ whole genome shotgun (WGS) entry which is preliminary data.</text>
</comment>
<keyword evidence="7" id="KW-0547">Nucleotide-binding</keyword>
<dbReference type="InterPro" id="IPR011009">
    <property type="entry name" value="Kinase-like_dom_sf"/>
</dbReference>
<dbReference type="GO" id="GO:0005886">
    <property type="term" value="C:plasma membrane"/>
    <property type="evidence" value="ECO:0007669"/>
    <property type="project" value="UniProtKB-SubCell"/>
</dbReference>
<dbReference type="AlphaFoldDB" id="A0AAD8VM91"/>
<feature type="domain" description="Protein kinase" evidence="14">
    <location>
        <begin position="1"/>
        <end position="176"/>
    </location>
</feature>
<evidence type="ECO:0000256" key="2">
    <source>
        <dbReference type="ARBA" id="ARBA00008536"/>
    </source>
</evidence>
<dbReference type="PANTHER" id="PTHR27006">
    <property type="entry name" value="PROMASTIGOTE SURFACE ANTIGEN PROTEIN PSA"/>
    <property type="match status" value="1"/>
</dbReference>
<proteinExistence type="inferred from homology"/>
<gene>
    <name evidence="15" type="ORF">QYE76_033623</name>
</gene>